<evidence type="ECO:0000256" key="1">
    <source>
        <dbReference type="ARBA" id="ARBA00009981"/>
    </source>
</evidence>
<protein>
    <recommendedName>
        <fullName evidence="2">Antitoxin</fullName>
    </recommendedName>
</protein>
<evidence type="ECO:0000313" key="3">
    <source>
        <dbReference type="EMBL" id="MFC4348639.1"/>
    </source>
</evidence>
<comment type="similarity">
    <text evidence="1 2">Belongs to the phD/YefM antitoxin family.</text>
</comment>
<comment type="caution">
    <text evidence="3">The sequence shown here is derived from an EMBL/GenBank/DDBJ whole genome shotgun (WGS) entry which is preliminary data.</text>
</comment>
<comment type="function">
    <text evidence="2">Antitoxin component of a type II toxin-antitoxin (TA) system.</text>
</comment>
<sequence>MEIAIHEAKGKLSGLIKAAETGEHVVLTRHGRPVAEIKPLIAPKTAAEKREALMAIALRARDKQAQGADAAHAADFLYDDTGMPS</sequence>
<evidence type="ECO:0000256" key="2">
    <source>
        <dbReference type="RuleBase" id="RU362080"/>
    </source>
</evidence>
<dbReference type="NCBIfam" id="TIGR01552">
    <property type="entry name" value="phd_fam"/>
    <property type="match status" value="1"/>
</dbReference>
<dbReference type="InterPro" id="IPR051416">
    <property type="entry name" value="phD-YefM_TA_antitoxins"/>
</dbReference>
<name>A0ABV8UBS3_9PROT</name>
<keyword evidence="4" id="KW-1185">Reference proteome</keyword>
<organism evidence="3 4">
    <name type="scientific">Kordiimonas lipolytica</name>
    <dbReference type="NCBI Taxonomy" id="1662421"/>
    <lineage>
        <taxon>Bacteria</taxon>
        <taxon>Pseudomonadati</taxon>
        <taxon>Pseudomonadota</taxon>
        <taxon>Alphaproteobacteria</taxon>
        <taxon>Kordiimonadales</taxon>
        <taxon>Kordiimonadaceae</taxon>
        <taxon>Kordiimonas</taxon>
    </lineage>
</organism>
<proteinExistence type="inferred from homology"/>
<dbReference type="EMBL" id="JBHSCR010000013">
    <property type="protein sequence ID" value="MFC4348639.1"/>
    <property type="molecule type" value="Genomic_DNA"/>
</dbReference>
<dbReference type="PANTHER" id="PTHR35377">
    <property type="entry name" value="ANTITOXIN VAPB49-RELATED-RELATED"/>
    <property type="match status" value="1"/>
</dbReference>
<dbReference type="SUPFAM" id="SSF143120">
    <property type="entry name" value="YefM-like"/>
    <property type="match status" value="1"/>
</dbReference>
<dbReference type="RefSeq" id="WP_068149064.1">
    <property type="nucleotide sequence ID" value="NZ_JBHSCR010000013.1"/>
</dbReference>
<dbReference type="Pfam" id="PF02604">
    <property type="entry name" value="PhdYeFM_antitox"/>
    <property type="match status" value="1"/>
</dbReference>
<dbReference type="Gene3D" id="3.40.1620.10">
    <property type="entry name" value="YefM-like domain"/>
    <property type="match status" value="1"/>
</dbReference>
<evidence type="ECO:0000313" key="4">
    <source>
        <dbReference type="Proteomes" id="UP001595776"/>
    </source>
</evidence>
<dbReference type="InterPro" id="IPR036165">
    <property type="entry name" value="YefM-like_sf"/>
</dbReference>
<reference evidence="4" key="1">
    <citation type="journal article" date="2019" name="Int. J. Syst. Evol. Microbiol.">
        <title>The Global Catalogue of Microorganisms (GCM) 10K type strain sequencing project: providing services to taxonomists for standard genome sequencing and annotation.</title>
        <authorList>
            <consortium name="The Broad Institute Genomics Platform"/>
            <consortium name="The Broad Institute Genome Sequencing Center for Infectious Disease"/>
            <person name="Wu L."/>
            <person name="Ma J."/>
        </authorList>
    </citation>
    <scope>NUCLEOTIDE SEQUENCE [LARGE SCALE GENOMIC DNA]</scope>
    <source>
        <strain evidence="4">CGMCC 1.15304</strain>
    </source>
</reference>
<accession>A0ABV8UBS3</accession>
<dbReference type="Proteomes" id="UP001595776">
    <property type="component" value="Unassembled WGS sequence"/>
</dbReference>
<dbReference type="InterPro" id="IPR006442">
    <property type="entry name" value="Antitoxin_Phd/YefM"/>
</dbReference>
<gene>
    <name evidence="3" type="ORF">ACFO5Q_12365</name>
</gene>